<dbReference type="EMBL" id="AL954747">
    <property type="protein sequence ID" value="CAD84890.1"/>
    <property type="molecule type" value="Genomic_DNA"/>
</dbReference>
<feature type="domain" description="FecR protein" evidence="2">
    <location>
        <begin position="134"/>
        <end position="230"/>
    </location>
</feature>
<dbReference type="PANTHER" id="PTHR30273:SF2">
    <property type="entry name" value="PROTEIN FECR"/>
    <property type="match status" value="1"/>
</dbReference>
<keyword evidence="4" id="KW-0812">Transmembrane</keyword>
<dbReference type="InterPro" id="IPR032623">
    <property type="entry name" value="FecR_N"/>
</dbReference>
<evidence type="ECO:0000259" key="2">
    <source>
        <dbReference type="Pfam" id="PF04773"/>
    </source>
</evidence>
<feature type="region of interest" description="Disordered" evidence="1">
    <location>
        <begin position="1"/>
        <end position="28"/>
    </location>
</feature>
<dbReference type="PhylomeDB" id="Q82VT5"/>
<evidence type="ECO:0000313" key="5">
    <source>
        <dbReference type="Proteomes" id="UP000001416"/>
    </source>
</evidence>
<feature type="domain" description="FecR N-terminal" evidence="3">
    <location>
        <begin position="34"/>
        <end position="74"/>
    </location>
</feature>
<reference evidence="4 5" key="1">
    <citation type="journal article" date="2003" name="J. Bacteriol.">
        <title>Complete genome sequence of the ammonia-oxidizing bacterium and obligate chemolithoautotroph Nitrosomonas europaea.</title>
        <authorList>
            <person name="Chain P."/>
            <person name="Lamerdin J."/>
            <person name="Larimer F."/>
            <person name="Regala W."/>
            <person name="Land M."/>
            <person name="Hauser L."/>
            <person name="Hooper A."/>
            <person name="Klotz M."/>
            <person name="Norton J."/>
            <person name="Sayavedra-Soto L."/>
            <person name="Arciero D."/>
            <person name="Hommes N."/>
            <person name="Whittaker M."/>
            <person name="Arp D."/>
        </authorList>
    </citation>
    <scope>NUCLEOTIDE SEQUENCE [LARGE SCALE GENOMIC DNA]</scope>
    <source>
        <strain evidence="5">ATCC 19718 / CIP 103999 / KCTC 2705 / NBRC 14298</strain>
    </source>
</reference>
<gene>
    <name evidence="4" type="ordered locus">NE0979</name>
</gene>
<dbReference type="PANTHER" id="PTHR30273">
    <property type="entry name" value="PERIPLASMIC SIGNAL SENSOR AND SIGMA FACTOR ACTIVATOR FECR-RELATED"/>
    <property type="match status" value="1"/>
</dbReference>
<dbReference type="RefSeq" id="WP_011111588.1">
    <property type="nucleotide sequence ID" value="NC_004757.1"/>
</dbReference>
<evidence type="ECO:0000313" key="4">
    <source>
        <dbReference type="EMBL" id="CAD84890.1"/>
    </source>
</evidence>
<dbReference type="InterPro" id="IPR012373">
    <property type="entry name" value="Ferrdict_sens_TM"/>
</dbReference>
<evidence type="ECO:0000259" key="3">
    <source>
        <dbReference type="Pfam" id="PF16220"/>
    </source>
</evidence>
<dbReference type="Pfam" id="PF16220">
    <property type="entry name" value="DUF4880"/>
    <property type="match status" value="1"/>
</dbReference>
<dbReference type="DNASU" id="1081921"/>
<dbReference type="GeneID" id="87104170"/>
<organism evidence="4 5">
    <name type="scientific">Nitrosomonas europaea (strain ATCC 19718 / CIP 103999 / KCTC 2705 / NBRC 14298)</name>
    <dbReference type="NCBI Taxonomy" id="228410"/>
    <lineage>
        <taxon>Bacteria</taxon>
        <taxon>Pseudomonadati</taxon>
        <taxon>Pseudomonadota</taxon>
        <taxon>Betaproteobacteria</taxon>
        <taxon>Nitrosomonadales</taxon>
        <taxon>Nitrosomonadaceae</taxon>
        <taxon>Nitrosomonas</taxon>
    </lineage>
</organism>
<sequence>MPQEPESGADLPSDRTAVFPTPEGPPLPKQVTLQAAKWLVMLQAPNTTQATRAKWQQWRDVHPDHERAWQHIEASATQMRAMHSPLAHGTLIRDDTEKRHARRRAIKLLGVIAFTGTSTWLLRDNPVWREWHADHRTATSERRTIVLADGTRIMLNTASIIDVHFDNAIRLVTLIRGEILVTTAPDSASGTGQPFIVETDQGRLRALGTRFAVRQRENDSHVSLFEGMVEIRPADASDQARVLQAGEQISFTRNAIETPQTIDTHAASWVTGMLVVQEMPLTDFIDELARYRPGYLSCDPELSHLKVSGIYPIEDTERVLDMLLHVHPIEIYSLTRYWVAIRARGDR</sequence>
<keyword evidence="4" id="KW-0472">Membrane</keyword>
<protein>
    <submittedName>
        <fullName evidence="4">Putative transmembrane sensor</fullName>
    </submittedName>
</protein>
<dbReference type="AlphaFoldDB" id="Q82VT5"/>
<evidence type="ECO:0000256" key="1">
    <source>
        <dbReference type="SAM" id="MobiDB-lite"/>
    </source>
</evidence>
<dbReference type="GO" id="GO:0016989">
    <property type="term" value="F:sigma factor antagonist activity"/>
    <property type="evidence" value="ECO:0007669"/>
    <property type="project" value="TreeGrafter"/>
</dbReference>
<dbReference type="Gene3D" id="2.60.120.1440">
    <property type="match status" value="1"/>
</dbReference>
<dbReference type="HOGENOM" id="CLU_050192_0_0_4"/>
<dbReference type="eggNOG" id="COG3712">
    <property type="taxonomic scope" value="Bacteria"/>
</dbReference>
<dbReference type="InterPro" id="IPR006860">
    <property type="entry name" value="FecR"/>
</dbReference>
<dbReference type="PIRSF" id="PIRSF018266">
    <property type="entry name" value="FecR"/>
    <property type="match status" value="1"/>
</dbReference>
<dbReference type="Proteomes" id="UP000001416">
    <property type="component" value="Chromosome"/>
</dbReference>
<accession>Q82VT5</accession>
<dbReference type="Pfam" id="PF04773">
    <property type="entry name" value="FecR"/>
    <property type="match status" value="1"/>
</dbReference>
<name>Q82VT5_NITEU</name>
<dbReference type="STRING" id="228410.NE0979"/>
<dbReference type="KEGG" id="neu:NE0979"/>
<dbReference type="OrthoDB" id="8534726at2"/>
<keyword evidence="5" id="KW-1185">Reference proteome</keyword>
<proteinExistence type="predicted"/>